<proteinExistence type="predicted"/>
<reference evidence="1 2" key="1">
    <citation type="journal article" date="2016" name="Nat. Commun.">
        <title>Thousands of microbial genomes shed light on interconnected biogeochemical processes in an aquifer system.</title>
        <authorList>
            <person name="Anantharaman K."/>
            <person name="Brown C.T."/>
            <person name="Hug L.A."/>
            <person name="Sharon I."/>
            <person name="Castelle C.J."/>
            <person name="Probst A.J."/>
            <person name="Thomas B.C."/>
            <person name="Singh A."/>
            <person name="Wilkins M.J."/>
            <person name="Karaoz U."/>
            <person name="Brodie E.L."/>
            <person name="Williams K.H."/>
            <person name="Hubbard S.S."/>
            <person name="Banfield J.F."/>
        </authorList>
    </citation>
    <scope>NUCLEOTIDE SEQUENCE [LARGE SCALE GENOMIC DNA]</scope>
</reference>
<accession>A0A1F4ZBV5</accession>
<dbReference type="STRING" id="1797259.A2989_03270"/>
<dbReference type="AlphaFoldDB" id="A0A1F4ZBV5"/>
<gene>
    <name evidence="1" type="ORF">A2989_03270</name>
</gene>
<evidence type="ECO:0000313" key="2">
    <source>
        <dbReference type="Proteomes" id="UP000177080"/>
    </source>
</evidence>
<organism evidence="1 2">
    <name type="scientific">Candidatus Amesbacteria bacterium RIFCSPLOWO2_01_FULL_48_25</name>
    <dbReference type="NCBI Taxonomy" id="1797259"/>
    <lineage>
        <taxon>Bacteria</taxon>
        <taxon>Candidatus Amesiibacteriota</taxon>
    </lineage>
</organism>
<dbReference type="EMBL" id="MEXN01000005">
    <property type="protein sequence ID" value="OGD03675.1"/>
    <property type="molecule type" value="Genomic_DNA"/>
</dbReference>
<evidence type="ECO:0000313" key="1">
    <source>
        <dbReference type="EMBL" id="OGD03675.1"/>
    </source>
</evidence>
<name>A0A1F4ZBV5_9BACT</name>
<dbReference type="Proteomes" id="UP000177080">
    <property type="component" value="Unassembled WGS sequence"/>
</dbReference>
<sequence>MPSDEWLRRAEILVGGNCDDLRRPEDNKERIVLRAEDFLAHQIACFFHRNVPILREKRRRRQEVRVSDFSWCPDDCPAALLYQAGRGKNGHRK</sequence>
<comment type="caution">
    <text evidence="1">The sequence shown here is derived from an EMBL/GenBank/DDBJ whole genome shotgun (WGS) entry which is preliminary data.</text>
</comment>
<protein>
    <submittedName>
        <fullName evidence="1">Uncharacterized protein</fullName>
    </submittedName>
</protein>